<proteinExistence type="predicted"/>
<sequence>MHLPLDTAGISSQRLVRRKGGTVKYRKNTGLDAPKNVPMPNLPLGRKATAYGGGGGSPVFLPSGEPFAGETAGGGTRADIYGTSAYGSGYPSARNGSRGAVIQPNLPYFFWPVVFTNPPSSAVRQLDLGEQYGPLDNSSRPGGAMAEAHFLSNNTGSIFHVLADNGTVSSLITYFTANCSHNLDVAASSTAPAIFDNSNVTSGPAAQPWEAVQYYRASSVVLMLDGYNNTASLPSGADLALLNCLNKTIGFGVPLVNAGSHVIPLDIWCLLCSIMSAYLLRRLV</sequence>
<keyword evidence="2" id="KW-1185">Reference proteome</keyword>
<reference evidence="1" key="2">
    <citation type="journal article" date="2022" name="New Phytol.">
        <title>Evolutionary transition to the ectomycorrhizal habit in the genomes of a hyperdiverse lineage of mushroom-forming fungi.</title>
        <authorList>
            <person name="Looney B."/>
            <person name="Miyauchi S."/>
            <person name="Morin E."/>
            <person name="Drula E."/>
            <person name="Courty P.E."/>
            <person name="Kohler A."/>
            <person name="Kuo A."/>
            <person name="LaButti K."/>
            <person name="Pangilinan J."/>
            <person name="Lipzen A."/>
            <person name="Riley R."/>
            <person name="Andreopoulos W."/>
            <person name="He G."/>
            <person name="Johnson J."/>
            <person name="Nolan M."/>
            <person name="Tritt A."/>
            <person name="Barry K.W."/>
            <person name="Grigoriev I.V."/>
            <person name="Nagy L.G."/>
            <person name="Hibbett D."/>
            <person name="Henrissat B."/>
            <person name="Matheny P.B."/>
            <person name="Labbe J."/>
            <person name="Martin F.M."/>
        </authorList>
    </citation>
    <scope>NUCLEOTIDE SEQUENCE</scope>
    <source>
        <strain evidence="1">HHB10654</strain>
    </source>
</reference>
<name>A0ACB8T780_9AGAM</name>
<reference evidence="1" key="1">
    <citation type="submission" date="2021-03" db="EMBL/GenBank/DDBJ databases">
        <authorList>
            <consortium name="DOE Joint Genome Institute"/>
            <person name="Ahrendt S."/>
            <person name="Looney B.P."/>
            <person name="Miyauchi S."/>
            <person name="Morin E."/>
            <person name="Drula E."/>
            <person name="Courty P.E."/>
            <person name="Chicoki N."/>
            <person name="Fauchery L."/>
            <person name="Kohler A."/>
            <person name="Kuo A."/>
            <person name="Labutti K."/>
            <person name="Pangilinan J."/>
            <person name="Lipzen A."/>
            <person name="Riley R."/>
            <person name="Andreopoulos W."/>
            <person name="He G."/>
            <person name="Johnson J."/>
            <person name="Barry K.W."/>
            <person name="Grigoriev I.V."/>
            <person name="Nagy L."/>
            <person name="Hibbett D."/>
            <person name="Henrissat B."/>
            <person name="Matheny P.B."/>
            <person name="Labbe J."/>
            <person name="Martin F."/>
        </authorList>
    </citation>
    <scope>NUCLEOTIDE SEQUENCE</scope>
    <source>
        <strain evidence="1">HHB10654</strain>
    </source>
</reference>
<organism evidence="1 2">
    <name type="scientific">Artomyces pyxidatus</name>
    <dbReference type="NCBI Taxonomy" id="48021"/>
    <lineage>
        <taxon>Eukaryota</taxon>
        <taxon>Fungi</taxon>
        <taxon>Dikarya</taxon>
        <taxon>Basidiomycota</taxon>
        <taxon>Agaricomycotina</taxon>
        <taxon>Agaricomycetes</taxon>
        <taxon>Russulales</taxon>
        <taxon>Auriscalpiaceae</taxon>
        <taxon>Artomyces</taxon>
    </lineage>
</organism>
<accession>A0ACB8T780</accession>
<comment type="caution">
    <text evidence="1">The sequence shown here is derived from an EMBL/GenBank/DDBJ whole genome shotgun (WGS) entry which is preliminary data.</text>
</comment>
<protein>
    <submittedName>
        <fullName evidence="1">Uncharacterized protein</fullName>
    </submittedName>
</protein>
<gene>
    <name evidence="1" type="ORF">BV25DRAFT_1914928</name>
</gene>
<dbReference type="Proteomes" id="UP000814140">
    <property type="component" value="Unassembled WGS sequence"/>
</dbReference>
<dbReference type="EMBL" id="MU277201">
    <property type="protein sequence ID" value="KAI0063861.1"/>
    <property type="molecule type" value="Genomic_DNA"/>
</dbReference>
<evidence type="ECO:0000313" key="1">
    <source>
        <dbReference type="EMBL" id="KAI0063861.1"/>
    </source>
</evidence>
<evidence type="ECO:0000313" key="2">
    <source>
        <dbReference type="Proteomes" id="UP000814140"/>
    </source>
</evidence>